<proteinExistence type="predicted"/>
<dbReference type="Proteomes" id="UP000252167">
    <property type="component" value="Unassembled WGS sequence"/>
</dbReference>
<sequence>MDLKQSLLAGRRGRRLLSSIVLSGTAPEAQHLMRSVFDASFELAQQRGDGVVRFTMAEESAGAEPQESAADETAPSIAQIAQMLRTVPLPEAMPELIRSALADSVDWAMYWQPPDAEDTLFGDPRLVQALERVAEHVASTGIIQSWMGASTQANQWMITWTGESAEGQWEPGLEPAQSQLKAWNLDLAEKERASKADLGEKMDQLASGHWWSNPPGGLYRSFGTFELEEPIGLACVEDGMGWSSALVRRLQIECRKPVFHITEPRHWADLCRRYPLEVSATMRRNWFETTGRDGLWVQPDWQAVAEDYDGVHLGLGAYLAGAGEIIAVDARRASVIAGWNPDETYWFTDAVQPVDEVRTWGISDAGGRDVWLRR</sequence>
<evidence type="ECO:0000313" key="2">
    <source>
        <dbReference type="Proteomes" id="UP000252167"/>
    </source>
</evidence>
<evidence type="ECO:0000313" key="1">
    <source>
        <dbReference type="EMBL" id="RBM00138.1"/>
    </source>
</evidence>
<name>A0A365YC04_9MICC</name>
<protein>
    <submittedName>
        <fullName evidence="1">Uncharacterized protein</fullName>
    </submittedName>
</protein>
<dbReference type="RefSeq" id="WP_113607656.1">
    <property type="nucleotide sequence ID" value="NZ_POAF01000006.1"/>
</dbReference>
<keyword evidence="2" id="KW-1185">Reference proteome</keyword>
<reference evidence="1 2" key="1">
    <citation type="submission" date="2018-01" db="EMBL/GenBank/DDBJ databases">
        <title>Glutamicibacter soli strain NHPC-3 Whole genome sequence and assembly.</title>
        <authorList>
            <person name="Choudhury P."/>
            <person name="Gupta D."/>
            <person name="Sengupta K."/>
            <person name="Jawed A."/>
            <person name="Sultana N."/>
            <person name="Saha P."/>
        </authorList>
    </citation>
    <scope>NUCLEOTIDE SEQUENCE [LARGE SCALE GENOMIC DNA]</scope>
    <source>
        <strain evidence="1 2">NHPC-3</strain>
    </source>
</reference>
<accession>A0A365YC04</accession>
<gene>
    <name evidence="1" type="ORF">C1H84_13525</name>
</gene>
<comment type="caution">
    <text evidence="1">The sequence shown here is derived from an EMBL/GenBank/DDBJ whole genome shotgun (WGS) entry which is preliminary data.</text>
</comment>
<dbReference type="EMBL" id="POAF01000006">
    <property type="protein sequence ID" value="RBM00138.1"/>
    <property type="molecule type" value="Genomic_DNA"/>
</dbReference>
<dbReference type="AlphaFoldDB" id="A0A365YC04"/>
<organism evidence="1 2">
    <name type="scientific">Glutamicibacter soli</name>
    <dbReference type="NCBI Taxonomy" id="453836"/>
    <lineage>
        <taxon>Bacteria</taxon>
        <taxon>Bacillati</taxon>
        <taxon>Actinomycetota</taxon>
        <taxon>Actinomycetes</taxon>
        <taxon>Micrococcales</taxon>
        <taxon>Micrococcaceae</taxon>
        <taxon>Glutamicibacter</taxon>
    </lineage>
</organism>